<gene>
    <name evidence="10 11" type="primary">LOC104610832</name>
</gene>
<keyword evidence="2 6" id="KW-0479">Metal-binding</keyword>
<evidence type="ECO:0000313" key="9">
    <source>
        <dbReference type="Proteomes" id="UP000189703"/>
    </source>
</evidence>
<dbReference type="SMART" id="SM00575">
    <property type="entry name" value="ZnF_PMZ"/>
    <property type="match status" value="1"/>
</dbReference>
<name>A0A1U8B511_NELNU</name>
<dbReference type="InterPro" id="IPR018289">
    <property type="entry name" value="MULE_transposase_dom"/>
</dbReference>
<protein>
    <recommendedName>
        <fullName evidence="6">Protein FAR1-RELATED SEQUENCE</fullName>
    </recommendedName>
</protein>
<keyword evidence="3 5" id="KW-0863">Zinc-finger</keyword>
<accession>A0A1U8B511</accession>
<dbReference type="Pfam" id="PF04434">
    <property type="entry name" value="SWIM"/>
    <property type="match status" value="1"/>
</dbReference>
<feature type="region of interest" description="Disordered" evidence="7">
    <location>
        <begin position="759"/>
        <end position="795"/>
    </location>
</feature>
<feature type="region of interest" description="Disordered" evidence="7">
    <location>
        <begin position="1"/>
        <end position="69"/>
    </location>
</feature>
<dbReference type="InterPro" id="IPR004330">
    <property type="entry name" value="FAR1_DNA_bnd_dom"/>
</dbReference>
<evidence type="ECO:0000256" key="3">
    <source>
        <dbReference type="ARBA" id="ARBA00022771"/>
    </source>
</evidence>
<keyword evidence="6" id="KW-0539">Nucleus</keyword>
<dbReference type="PROSITE" id="PS50966">
    <property type="entry name" value="ZF_SWIM"/>
    <property type="match status" value="1"/>
</dbReference>
<dbReference type="OrthoDB" id="2348750at2759"/>
<dbReference type="Pfam" id="PF03101">
    <property type="entry name" value="FAR1"/>
    <property type="match status" value="1"/>
</dbReference>
<keyword evidence="9" id="KW-1185">Reference proteome</keyword>
<dbReference type="AlphaFoldDB" id="A0A1U8B511"/>
<comment type="function">
    <text evidence="6">Putative transcription activator involved in regulating light control of development.</text>
</comment>
<feature type="compositionally biased region" description="Polar residues" evidence="7">
    <location>
        <begin position="23"/>
        <end position="36"/>
    </location>
</feature>
<dbReference type="InterPro" id="IPR007527">
    <property type="entry name" value="Znf_SWIM"/>
</dbReference>
<dbReference type="PANTHER" id="PTHR31669">
    <property type="entry name" value="PROTEIN FAR1-RELATED SEQUENCE 10-RELATED"/>
    <property type="match status" value="1"/>
</dbReference>
<evidence type="ECO:0000256" key="4">
    <source>
        <dbReference type="ARBA" id="ARBA00022833"/>
    </source>
</evidence>
<evidence type="ECO:0000313" key="11">
    <source>
        <dbReference type="RefSeq" id="XP_010275941.1"/>
    </source>
</evidence>
<dbReference type="RefSeq" id="XP_010275940.1">
    <property type="nucleotide sequence ID" value="XM_010277638.2"/>
</dbReference>
<evidence type="ECO:0000256" key="7">
    <source>
        <dbReference type="SAM" id="MobiDB-lite"/>
    </source>
</evidence>
<evidence type="ECO:0000256" key="2">
    <source>
        <dbReference type="ARBA" id="ARBA00022723"/>
    </source>
</evidence>
<comment type="subcellular location">
    <subcellularLocation>
        <location evidence="6">Nucleus</location>
    </subcellularLocation>
</comment>
<evidence type="ECO:0000256" key="1">
    <source>
        <dbReference type="ARBA" id="ARBA00005889"/>
    </source>
</evidence>
<reference evidence="10 11" key="1">
    <citation type="submission" date="2025-04" db="UniProtKB">
        <authorList>
            <consortium name="RefSeq"/>
        </authorList>
    </citation>
    <scope>IDENTIFICATION</scope>
</reference>
<feature type="domain" description="SWIM-type" evidence="8">
    <location>
        <begin position="584"/>
        <end position="620"/>
    </location>
</feature>
<dbReference type="InterPro" id="IPR031052">
    <property type="entry name" value="FHY3/FAR1"/>
</dbReference>
<evidence type="ECO:0000259" key="8">
    <source>
        <dbReference type="PROSITE" id="PS50966"/>
    </source>
</evidence>
<dbReference type="eggNOG" id="ENOG502QVUC">
    <property type="taxonomic scope" value="Eukaryota"/>
</dbReference>
<dbReference type="Pfam" id="PF10551">
    <property type="entry name" value="MULE"/>
    <property type="match status" value="1"/>
</dbReference>
<feature type="compositionally biased region" description="Basic and acidic residues" evidence="7">
    <location>
        <begin position="774"/>
        <end position="791"/>
    </location>
</feature>
<keyword evidence="4 6" id="KW-0862">Zinc</keyword>
<feature type="compositionally biased region" description="Polar residues" evidence="7">
    <location>
        <begin position="1"/>
        <end position="10"/>
    </location>
</feature>
<evidence type="ECO:0000256" key="6">
    <source>
        <dbReference type="RuleBase" id="RU367018"/>
    </source>
</evidence>
<comment type="similarity">
    <text evidence="1 6">Belongs to the FHY3/FAR1 family.</text>
</comment>
<dbReference type="PANTHER" id="PTHR31669:SF299">
    <property type="entry name" value="PROTEIN FAR1-RELATED SEQUENCE"/>
    <property type="match status" value="1"/>
</dbReference>
<dbReference type="GeneID" id="104610832"/>
<dbReference type="STRING" id="4432.A0A1U8B511"/>
<dbReference type="KEGG" id="nnu:104610832"/>
<dbReference type="GO" id="GO:0008270">
    <property type="term" value="F:zinc ion binding"/>
    <property type="evidence" value="ECO:0007669"/>
    <property type="project" value="UniProtKB-UniRule"/>
</dbReference>
<dbReference type="Proteomes" id="UP000189703">
    <property type="component" value="Unplaced"/>
</dbReference>
<dbReference type="RefSeq" id="XP_010275941.1">
    <property type="nucleotide sequence ID" value="XM_010277639.2"/>
</dbReference>
<organism evidence="9 11">
    <name type="scientific">Nelumbo nucifera</name>
    <name type="common">Sacred lotus</name>
    <dbReference type="NCBI Taxonomy" id="4432"/>
    <lineage>
        <taxon>Eukaryota</taxon>
        <taxon>Viridiplantae</taxon>
        <taxon>Streptophyta</taxon>
        <taxon>Embryophyta</taxon>
        <taxon>Tracheophyta</taxon>
        <taxon>Spermatophyta</taxon>
        <taxon>Magnoliopsida</taxon>
        <taxon>Proteales</taxon>
        <taxon>Nelumbonaceae</taxon>
        <taxon>Nelumbo</taxon>
    </lineage>
</organism>
<proteinExistence type="inferred from homology"/>
<dbReference type="GO" id="GO:0005634">
    <property type="term" value="C:nucleus"/>
    <property type="evidence" value="ECO:0007669"/>
    <property type="project" value="UniProtKB-SubCell"/>
</dbReference>
<evidence type="ECO:0000313" key="10">
    <source>
        <dbReference type="RefSeq" id="XP_010275940.1"/>
    </source>
</evidence>
<sequence>MEDTSHSIQRLNFELDRDKRGHTNTTNNSNEVNPSPNIGEPAKPNDDLPTSEEARGFDTSIQNKLKEKSSPIPEEWIPKIGMIFKTVDEAYEFYNTYARRVGFSTRKDNRVLCKQTCQIRFSKFCCSKEGKRRDTDKRRLNVKNRREETRCGCMAAMKISRCKDGCYRIIDFNDVHNHIIAAPSKSHMLRSQRTTSKVKGNQAKMANDAVIASKASIELVAIEAGACENVEFTSTNLKNYLNTYRTRKMEKGEAGGILQYFEDRRSKDPSFVYAIQLDQAELVTNLFWADAQMIVDYAHFGDVVCFDTTFRMNKENRPFAVFWGVNNYKKIIIFGAALLYDETVDTFEWLFNVFLKTMGGKKPNTILTDDDVAVEKAINLVLPESHHRLCVCHIFQNAAIHLSGVFEKFKTFSKDFSNCLYDCENVDEFENAWESMINMYGLQENDWLQRLYSKRHKWALAFQRQIFFADISTTQRSESFNSCLRKYLNIRYDLLIFLRHFERVVAVRRYEELKAEFASTQSTPTMAAHVGILDFTAHVYTPPIFSLFHNEVLQQLNCKIEEDHVVSETIVEYTISAYGVNRRFKVIYDSKNDSVNCSCKKFEFVGILCRHALKILDYRRVQMLPSRYILKRWTIGAKASSSEASHGSNLYFDQATKVATYRKEMSHLLIQIVNKAAPSGDAYKMVMQVGEKLLEDVTRCLKQTTFDQSSAAFESMQVENDNIGSPCIDLNGTHVESDSIGSTGGRSVESGFSKQAKGFKDRVSTVRSSKRPKNALEKAIAKRKRQGDQSTEKCSTQECRDEGNLNLVAKKMIITNAQEFDHSLTYTQGSSFGESIQTVTNRSDPQNTISNHVHLDLQNFHTMSPQFQPPYCFMYNHSGSFVNNLHIQDTGDGPPT</sequence>
<evidence type="ECO:0000256" key="5">
    <source>
        <dbReference type="PROSITE-ProRule" id="PRU00325"/>
    </source>
</evidence>
<dbReference type="GO" id="GO:0006355">
    <property type="term" value="P:regulation of DNA-templated transcription"/>
    <property type="evidence" value="ECO:0007669"/>
    <property type="project" value="UniProtKB-UniRule"/>
</dbReference>
<dbReference type="InterPro" id="IPR006564">
    <property type="entry name" value="Znf_PMZ"/>
</dbReference>